<evidence type="ECO:0000313" key="2">
    <source>
        <dbReference type="EMBL" id="SMQ48335.1"/>
    </source>
</evidence>
<keyword evidence="3" id="KW-1185">Reference proteome</keyword>
<feature type="chain" id="PRO_5013276502" evidence="1">
    <location>
        <begin position="16"/>
        <end position="312"/>
    </location>
</feature>
<dbReference type="AlphaFoldDB" id="A0A1X7RLN6"/>
<evidence type="ECO:0000256" key="1">
    <source>
        <dbReference type="SAM" id="SignalP"/>
    </source>
</evidence>
<protein>
    <submittedName>
        <fullName evidence="2">Uncharacterized protein</fullName>
    </submittedName>
</protein>
<gene>
    <name evidence="2" type="ORF">ZT3D7_G3484</name>
</gene>
<organism evidence="2 3">
    <name type="scientific">Zymoseptoria tritici (strain ST99CH_3D7)</name>
    <dbReference type="NCBI Taxonomy" id="1276538"/>
    <lineage>
        <taxon>Eukaryota</taxon>
        <taxon>Fungi</taxon>
        <taxon>Dikarya</taxon>
        <taxon>Ascomycota</taxon>
        <taxon>Pezizomycotina</taxon>
        <taxon>Dothideomycetes</taxon>
        <taxon>Dothideomycetidae</taxon>
        <taxon>Mycosphaerellales</taxon>
        <taxon>Mycosphaerellaceae</taxon>
        <taxon>Zymoseptoria</taxon>
    </lineage>
</organism>
<feature type="signal peptide" evidence="1">
    <location>
        <begin position="1"/>
        <end position="15"/>
    </location>
</feature>
<keyword evidence="1" id="KW-0732">Signal</keyword>
<name>A0A1X7RLN6_ZYMT9</name>
<accession>A0A1X7RLN6</accession>
<evidence type="ECO:0000313" key="3">
    <source>
        <dbReference type="Proteomes" id="UP000215127"/>
    </source>
</evidence>
<sequence>MKSFLFAALVASAVALPQQQKAANCPAVTKVIPATQKASATAYCSSYLSLKPRPTVTVITTAYAPMVTEFITSKVSVVCQAPPVTTTARAGTVSKKVVVQREANPGQQSPKPKPQCLESYKKAQAISSACKCLNIPTGTVTSTRTTTVSSTTKAIVTQTIAVPPPRFKLLAVNAGGNNEVLGLLGGSGPLTVKPNGEFGVFGLDAQGSLRNSTYPGFVANQDSAGTPEERRRSPDGRFVYVNTSEDIAADDYDALKCEVVPQKDQTCRMVCNNQVNSLAASDSADNKRWQLTDEDSKPAGLEFYQVIVPYDG</sequence>
<dbReference type="Proteomes" id="UP000215127">
    <property type="component" value="Chromosome 3"/>
</dbReference>
<dbReference type="EMBL" id="LT853694">
    <property type="protein sequence ID" value="SMQ48335.1"/>
    <property type="molecule type" value="Genomic_DNA"/>
</dbReference>
<proteinExistence type="predicted"/>
<reference evidence="2 3" key="1">
    <citation type="submission" date="2016-06" db="EMBL/GenBank/DDBJ databases">
        <authorList>
            <person name="Kjaerup R.B."/>
            <person name="Dalgaard T.S."/>
            <person name="Juul-Madsen H.R."/>
        </authorList>
    </citation>
    <scope>NUCLEOTIDE SEQUENCE [LARGE SCALE GENOMIC DNA]</scope>
</reference>